<keyword evidence="3 6" id="KW-0731">Sigma factor</keyword>
<name>A0A1N6EU20_9RHOB</name>
<proteinExistence type="inferred from homology"/>
<dbReference type="GO" id="GO:0016987">
    <property type="term" value="F:sigma factor activity"/>
    <property type="evidence" value="ECO:0007669"/>
    <property type="project" value="UniProtKB-KW"/>
</dbReference>
<dbReference type="AlphaFoldDB" id="A0A1N6EU20"/>
<dbReference type="NCBIfam" id="TIGR02937">
    <property type="entry name" value="sigma70-ECF"/>
    <property type="match status" value="1"/>
</dbReference>
<sequence>MQDRAAEATHLMAAMAGGDRQALSRLIVLYGPGLQRYAAQMLPRPDEAEDVAQEVFLRAWRHAGRYDPARAAVSTWLYRIATNLCIDRSRRTGFRRFLGLEAAPEAPTDTPGPHRQLEGRQRLAATRAALRQLPPRQRQALVLRAAGELSTAEIAATLGVTPGAAEQLLVRGRAALRLMLEPDHGDDDD</sequence>
<dbReference type="SUPFAM" id="SSF88659">
    <property type="entry name" value="Sigma3 and sigma4 domains of RNA polymerase sigma factors"/>
    <property type="match status" value="1"/>
</dbReference>
<evidence type="ECO:0000313" key="10">
    <source>
        <dbReference type="Proteomes" id="UP000184932"/>
    </source>
</evidence>
<feature type="domain" description="RNA polymerase sigma-70 region 2" evidence="7">
    <location>
        <begin position="27"/>
        <end position="93"/>
    </location>
</feature>
<dbReference type="PANTHER" id="PTHR43133">
    <property type="entry name" value="RNA POLYMERASE ECF-TYPE SIGMA FACTO"/>
    <property type="match status" value="1"/>
</dbReference>
<dbReference type="RefSeq" id="WP_074255209.1">
    <property type="nucleotide sequence ID" value="NZ_FSRL01000001.1"/>
</dbReference>
<keyword evidence="4 6" id="KW-0238">DNA-binding</keyword>
<keyword evidence="10" id="KW-1185">Reference proteome</keyword>
<evidence type="ECO:0000313" key="9">
    <source>
        <dbReference type="EMBL" id="SIN86535.1"/>
    </source>
</evidence>
<evidence type="ECO:0000256" key="2">
    <source>
        <dbReference type="ARBA" id="ARBA00023015"/>
    </source>
</evidence>
<dbReference type="InterPro" id="IPR007627">
    <property type="entry name" value="RNA_pol_sigma70_r2"/>
</dbReference>
<evidence type="ECO:0000256" key="3">
    <source>
        <dbReference type="ARBA" id="ARBA00023082"/>
    </source>
</evidence>
<dbReference type="Pfam" id="PF04542">
    <property type="entry name" value="Sigma70_r2"/>
    <property type="match status" value="1"/>
</dbReference>
<evidence type="ECO:0000256" key="6">
    <source>
        <dbReference type="RuleBase" id="RU000716"/>
    </source>
</evidence>
<dbReference type="Proteomes" id="UP000184932">
    <property type="component" value="Unassembled WGS sequence"/>
</dbReference>
<keyword evidence="5 6" id="KW-0804">Transcription</keyword>
<keyword evidence="2 6" id="KW-0805">Transcription regulation</keyword>
<dbReference type="Gene3D" id="1.10.10.10">
    <property type="entry name" value="Winged helix-like DNA-binding domain superfamily/Winged helix DNA-binding domain"/>
    <property type="match status" value="1"/>
</dbReference>
<dbReference type="Gene3D" id="1.10.1740.10">
    <property type="match status" value="1"/>
</dbReference>
<dbReference type="InterPro" id="IPR013324">
    <property type="entry name" value="RNA_pol_sigma_r3/r4-like"/>
</dbReference>
<dbReference type="Pfam" id="PF08281">
    <property type="entry name" value="Sigma70_r4_2"/>
    <property type="match status" value="1"/>
</dbReference>
<evidence type="ECO:0000259" key="8">
    <source>
        <dbReference type="Pfam" id="PF08281"/>
    </source>
</evidence>
<dbReference type="InterPro" id="IPR013325">
    <property type="entry name" value="RNA_pol_sigma_r2"/>
</dbReference>
<dbReference type="STRING" id="1217970.SAMN05444002_1103"/>
<dbReference type="InterPro" id="IPR036388">
    <property type="entry name" value="WH-like_DNA-bd_sf"/>
</dbReference>
<dbReference type="PROSITE" id="PS01063">
    <property type="entry name" value="SIGMA70_ECF"/>
    <property type="match status" value="1"/>
</dbReference>
<dbReference type="InterPro" id="IPR014284">
    <property type="entry name" value="RNA_pol_sigma-70_dom"/>
</dbReference>
<protein>
    <recommendedName>
        <fullName evidence="6">RNA polymerase sigma factor</fullName>
    </recommendedName>
</protein>
<reference evidence="10" key="1">
    <citation type="submission" date="2016-11" db="EMBL/GenBank/DDBJ databases">
        <authorList>
            <person name="Varghese N."/>
            <person name="Submissions S."/>
        </authorList>
    </citation>
    <scope>NUCLEOTIDE SEQUENCE [LARGE SCALE GENOMIC DNA]</scope>
    <source>
        <strain evidence="10">DSM 29440</strain>
    </source>
</reference>
<dbReference type="OrthoDB" id="9803470at2"/>
<dbReference type="PANTHER" id="PTHR43133:SF8">
    <property type="entry name" value="RNA POLYMERASE SIGMA FACTOR HI_1459-RELATED"/>
    <property type="match status" value="1"/>
</dbReference>
<evidence type="ECO:0000259" key="7">
    <source>
        <dbReference type="Pfam" id="PF04542"/>
    </source>
</evidence>
<dbReference type="InterPro" id="IPR013249">
    <property type="entry name" value="RNA_pol_sigma70_r4_t2"/>
</dbReference>
<organism evidence="9 10">
    <name type="scientific">Vannielia litorea</name>
    <dbReference type="NCBI Taxonomy" id="1217970"/>
    <lineage>
        <taxon>Bacteria</taxon>
        <taxon>Pseudomonadati</taxon>
        <taxon>Pseudomonadota</taxon>
        <taxon>Alphaproteobacteria</taxon>
        <taxon>Rhodobacterales</taxon>
        <taxon>Paracoccaceae</taxon>
        <taxon>Vannielia</taxon>
    </lineage>
</organism>
<evidence type="ECO:0000256" key="4">
    <source>
        <dbReference type="ARBA" id="ARBA00023125"/>
    </source>
</evidence>
<dbReference type="EMBL" id="FSRL01000001">
    <property type="protein sequence ID" value="SIN86535.1"/>
    <property type="molecule type" value="Genomic_DNA"/>
</dbReference>
<evidence type="ECO:0000256" key="5">
    <source>
        <dbReference type="ARBA" id="ARBA00023163"/>
    </source>
</evidence>
<dbReference type="GO" id="GO:0006352">
    <property type="term" value="P:DNA-templated transcription initiation"/>
    <property type="evidence" value="ECO:0007669"/>
    <property type="project" value="InterPro"/>
</dbReference>
<dbReference type="GO" id="GO:0003677">
    <property type="term" value="F:DNA binding"/>
    <property type="evidence" value="ECO:0007669"/>
    <property type="project" value="UniProtKB-KW"/>
</dbReference>
<comment type="similarity">
    <text evidence="1 6">Belongs to the sigma-70 factor family. ECF subfamily.</text>
</comment>
<accession>A0A1N6EU20</accession>
<feature type="domain" description="RNA polymerase sigma factor 70 region 4 type 2" evidence="8">
    <location>
        <begin position="126"/>
        <end position="176"/>
    </location>
</feature>
<evidence type="ECO:0000256" key="1">
    <source>
        <dbReference type="ARBA" id="ARBA00010641"/>
    </source>
</evidence>
<dbReference type="CDD" id="cd06171">
    <property type="entry name" value="Sigma70_r4"/>
    <property type="match status" value="1"/>
</dbReference>
<dbReference type="InterPro" id="IPR039425">
    <property type="entry name" value="RNA_pol_sigma-70-like"/>
</dbReference>
<dbReference type="InterPro" id="IPR000838">
    <property type="entry name" value="RNA_pol_sigma70_ECF_CS"/>
</dbReference>
<dbReference type="SUPFAM" id="SSF88946">
    <property type="entry name" value="Sigma2 domain of RNA polymerase sigma factors"/>
    <property type="match status" value="1"/>
</dbReference>
<gene>
    <name evidence="9" type="ORF">SAMN05444002_1103</name>
</gene>